<feature type="transmembrane region" description="Helical" evidence="8">
    <location>
        <begin position="480"/>
        <end position="503"/>
    </location>
</feature>
<feature type="transmembrane region" description="Helical" evidence="8">
    <location>
        <begin position="56"/>
        <end position="78"/>
    </location>
</feature>
<dbReference type="InterPro" id="IPR020846">
    <property type="entry name" value="MFS_dom"/>
</dbReference>
<keyword evidence="2" id="KW-0813">Transport</keyword>
<dbReference type="PANTHER" id="PTHR23501:SF191">
    <property type="entry name" value="VACUOLAR BASIC AMINO ACID TRANSPORTER 4"/>
    <property type="match status" value="1"/>
</dbReference>
<evidence type="ECO:0000256" key="5">
    <source>
        <dbReference type="ARBA" id="ARBA00023136"/>
    </source>
</evidence>
<keyword evidence="5 8" id="KW-0472">Membrane</keyword>
<dbReference type="PROSITE" id="PS00216">
    <property type="entry name" value="SUGAR_TRANSPORT_1"/>
    <property type="match status" value="1"/>
</dbReference>
<dbReference type="EMBL" id="CAFABK010000092">
    <property type="protein sequence ID" value="CAB4834440.1"/>
    <property type="molecule type" value="Genomic_DNA"/>
</dbReference>
<dbReference type="PANTHER" id="PTHR23501">
    <property type="entry name" value="MAJOR FACILITATOR SUPERFAMILY"/>
    <property type="match status" value="1"/>
</dbReference>
<evidence type="ECO:0000256" key="2">
    <source>
        <dbReference type="ARBA" id="ARBA00022448"/>
    </source>
</evidence>
<dbReference type="Pfam" id="PF07690">
    <property type="entry name" value="MFS_1"/>
    <property type="match status" value="1"/>
</dbReference>
<feature type="compositionally biased region" description="Pro residues" evidence="7">
    <location>
        <begin position="523"/>
        <end position="536"/>
    </location>
</feature>
<dbReference type="Gene3D" id="1.20.1720.10">
    <property type="entry name" value="Multidrug resistance protein D"/>
    <property type="match status" value="1"/>
</dbReference>
<feature type="transmembrane region" description="Helical" evidence="8">
    <location>
        <begin position="85"/>
        <end position="104"/>
    </location>
</feature>
<keyword evidence="3 8" id="KW-0812">Transmembrane</keyword>
<dbReference type="GO" id="GO:0012505">
    <property type="term" value="C:endomembrane system"/>
    <property type="evidence" value="ECO:0007669"/>
    <property type="project" value="UniProtKB-SubCell"/>
</dbReference>
<dbReference type="InterPro" id="IPR036259">
    <property type="entry name" value="MFS_trans_sf"/>
</dbReference>
<keyword evidence="4 8" id="KW-1133">Transmembrane helix</keyword>
<dbReference type="SUPFAM" id="SSF103473">
    <property type="entry name" value="MFS general substrate transporter"/>
    <property type="match status" value="1"/>
</dbReference>
<evidence type="ECO:0000256" key="7">
    <source>
        <dbReference type="SAM" id="MobiDB-lite"/>
    </source>
</evidence>
<evidence type="ECO:0000259" key="9">
    <source>
        <dbReference type="PROSITE" id="PS50850"/>
    </source>
</evidence>
<feature type="transmembrane region" description="Helical" evidence="8">
    <location>
        <begin position="362"/>
        <end position="388"/>
    </location>
</feature>
<reference evidence="10" key="1">
    <citation type="submission" date="2020-05" db="EMBL/GenBank/DDBJ databases">
        <authorList>
            <person name="Chiriac C."/>
            <person name="Salcher M."/>
            <person name="Ghai R."/>
            <person name="Kavagutti S V."/>
        </authorList>
    </citation>
    <scope>NUCLEOTIDE SEQUENCE</scope>
</reference>
<dbReference type="AlphaFoldDB" id="A0A6J7APM9"/>
<evidence type="ECO:0000256" key="8">
    <source>
        <dbReference type="SAM" id="Phobius"/>
    </source>
</evidence>
<feature type="transmembrane region" description="Helical" evidence="8">
    <location>
        <begin position="110"/>
        <end position="134"/>
    </location>
</feature>
<feature type="transmembrane region" description="Helical" evidence="8">
    <location>
        <begin position="206"/>
        <end position="224"/>
    </location>
</feature>
<feature type="region of interest" description="Disordered" evidence="7">
    <location>
        <begin position="512"/>
        <end position="536"/>
    </location>
</feature>
<proteinExistence type="predicted"/>
<feature type="domain" description="Major facilitator superfamily (MFS) profile" evidence="9">
    <location>
        <begin position="20"/>
        <end position="507"/>
    </location>
</feature>
<dbReference type="GO" id="GO:0022857">
    <property type="term" value="F:transmembrane transporter activity"/>
    <property type="evidence" value="ECO:0007669"/>
    <property type="project" value="InterPro"/>
</dbReference>
<dbReference type="InterPro" id="IPR005829">
    <property type="entry name" value="Sugar_transporter_CS"/>
</dbReference>
<evidence type="ECO:0000256" key="4">
    <source>
        <dbReference type="ARBA" id="ARBA00022989"/>
    </source>
</evidence>
<evidence type="ECO:0000256" key="3">
    <source>
        <dbReference type="ARBA" id="ARBA00022692"/>
    </source>
</evidence>
<dbReference type="Gene3D" id="1.20.1250.20">
    <property type="entry name" value="MFS general substrate transporter like domains"/>
    <property type="match status" value="1"/>
</dbReference>
<comment type="subcellular location">
    <subcellularLocation>
        <location evidence="1">Endomembrane system</location>
        <topology evidence="1">Multi-pass membrane protein</topology>
    </subcellularLocation>
</comment>
<organism evidence="10">
    <name type="scientific">freshwater metagenome</name>
    <dbReference type="NCBI Taxonomy" id="449393"/>
    <lineage>
        <taxon>unclassified sequences</taxon>
        <taxon>metagenomes</taxon>
        <taxon>ecological metagenomes</taxon>
    </lineage>
</organism>
<gene>
    <name evidence="10" type="ORF">UFOPK3204_01502</name>
</gene>
<sequence length="536" mass="55009">MATPSTTTNGTKVPKLLGFAIPLLGIMAAIQGSSPNINSTALVSLTRDLNMAGGQVALAASIQTIAIAASVITTGVLADRLGRRKVLLAALLIGAAGSAISGLAPVSAIYLLGQAITGVGLGAVYGASFAYIHAVAKPGKLAAALGVFGAVIGLSTLIFTFLGGELVGVDWRFAFFVLTAASLISFFLVPLALPDQPKVKSESLDIVGQILLVIGIIGFLYGVSQLGNSFTAPTTLVPLIAGALLLAIFFVFESKNTKAFYPVHLFKSPVFLAAILVGFVFNYGTAVAFLQTTNLWQYVTEVPTKEVALWQVPLVAAGIAGALVIGRLMSKGLSNRTAILIGTALAVIGFVLLALASNQKSFLAFLPGSLITGAGLMIASIPFGNLIIREAPPAQFGPVTSSRTTIGQFFYSIGFAIATVLVDRLTIGGVTQKLTDAGVQPDSISTAVTSINQYVKSGDEPTTQLGKEALADAVTSYSSAFTTVMLVSAGLMLIAGLVAMFLLRNYHEPKKGEAAAPSAVPAPAAPTPTAPSTPAP</sequence>
<dbReference type="GO" id="GO:0005886">
    <property type="term" value="C:plasma membrane"/>
    <property type="evidence" value="ECO:0007669"/>
    <property type="project" value="TreeGrafter"/>
</dbReference>
<feature type="transmembrane region" description="Helical" evidence="8">
    <location>
        <begin position="141"/>
        <end position="161"/>
    </location>
</feature>
<evidence type="ECO:0000256" key="6">
    <source>
        <dbReference type="ARBA" id="ARBA00044273"/>
    </source>
</evidence>
<evidence type="ECO:0000256" key="1">
    <source>
        <dbReference type="ARBA" id="ARBA00004127"/>
    </source>
</evidence>
<evidence type="ECO:0000313" key="10">
    <source>
        <dbReference type="EMBL" id="CAB4834440.1"/>
    </source>
</evidence>
<accession>A0A6J7APM9</accession>
<feature type="transmembrane region" description="Helical" evidence="8">
    <location>
        <begin position="230"/>
        <end position="252"/>
    </location>
</feature>
<feature type="transmembrane region" description="Helical" evidence="8">
    <location>
        <begin position="264"/>
        <end position="288"/>
    </location>
</feature>
<dbReference type="PROSITE" id="PS50850">
    <property type="entry name" value="MFS"/>
    <property type="match status" value="1"/>
</dbReference>
<feature type="transmembrane region" description="Helical" evidence="8">
    <location>
        <begin position="338"/>
        <end position="356"/>
    </location>
</feature>
<name>A0A6J7APM9_9ZZZZ</name>
<dbReference type="InterPro" id="IPR011701">
    <property type="entry name" value="MFS"/>
</dbReference>
<protein>
    <recommendedName>
        <fullName evidence="6">MFS-type drug efflux transporter P55</fullName>
    </recommendedName>
</protein>
<feature type="transmembrane region" description="Helical" evidence="8">
    <location>
        <begin position="409"/>
        <end position="427"/>
    </location>
</feature>
<feature type="transmembrane region" description="Helical" evidence="8">
    <location>
        <begin position="173"/>
        <end position="194"/>
    </location>
</feature>
<feature type="transmembrane region" description="Helical" evidence="8">
    <location>
        <begin position="308"/>
        <end position="326"/>
    </location>
</feature>